<dbReference type="SUPFAM" id="SSF53901">
    <property type="entry name" value="Thiolase-like"/>
    <property type="match status" value="1"/>
</dbReference>
<feature type="domain" description="PKS/mFAS DH" evidence="13">
    <location>
        <begin position="718"/>
        <end position="1010"/>
    </location>
</feature>
<gene>
    <name evidence="14" type="ORF">GCM10010145_44530</name>
</gene>
<evidence type="ECO:0000256" key="6">
    <source>
        <dbReference type="ARBA" id="ARBA00022679"/>
    </source>
</evidence>
<dbReference type="SUPFAM" id="SSF51735">
    <property type="entry name" value="NAD(P)-binding Rossmann-fold domains"/>
    <property type="match status" value="2"/>
</dbReference>
<dbReference type="InterPro" id="IPR014030">
    <property type="entry name" value="Ketoacyl_synth_N"/>
</dbReference>
<comment type="subcellular location">
    <subcellularLocation>
        <location evidence="1">Cytoplasm</location>
    </subcellularLocation>
</comment>
<sequence length="1902" mass="204239">MSDIVLTEVAALLKVDARELDPDVELSEYGLDSIVMSQLANQLNEALGLELMPTVLFEHPTLRAFSTHLVEDHGPAVAARLGPTRTPAAAPPPPPSPSTPPQPTPPPALPAVPDRTGDPIAVIGMSARFPQAEDVDAFWRNLSEGRDCITEIPEDRWDWRAHYGDPKRDRGRTDVKYGGFIDGVADFDPMFFGISPKEALLMDPQQRLLMLYVWKALEDAGYAADSLAGSDLGLFVGTTNTGYSNLVERTGGAVESVSSTGGVPSVGPNRMSYFLDVHGPSEPVETACSSSLVALHRAVAAIERGECGMAVVGGVNTIVVPDGHISFSKAGMLAVDGRCKTFSDAADGYVRGEGVGMLVLKRLAEAERDGDHVYGVIRATSENHGGRANSLTSPNPRAQAALVRRAWARAGIDPRTVGYIEAHGTGTSLGDPVEVNGLKAAFAELYAAHGASVTGAHVGLGSVKTNIGHLELAAGVAGVIKVLLQMRHRTLVASLHCERVNPYIELEGSPFYLVRERQEWAAPRDAEGRELPRRAGVSSFGFGGVNAHVVLEEYVPPTPAGPDPADREPVAVLLSAADPETLRTRVRDLVAWIDAGHVGADDLAALAHTLQVGRVAMEERLGLVTDSLTDLRARLASFLDDGRAQGVHVGRAGRQEAWATLTADEDTARAIDGWIARGNLNRLVRLWTTGCDFDWRRLYAGRRPRRIPLPAYSFRLRRYWVADRAGGAGEEPKGNERSRRLDGREPYLTDHRVFDVPTVPGAAHVEFVRDALTRSVPDAPAGGVRLRDVTWLRPLRVTAPHTLRIALRPIAGGGGTVRAFEVRSDDTDGVYAQGTAELDPALREVPAETHDIDALRAGCPQRRDAAECYGLFARMGLDYGPALRAIETLHHGPDGALARLRLPAEAAGLTVDPSMLDGALQATLGVLLSEREHDRGTGEFAAALPFTVREVQVLRPTPATGWAVVRRADDDRGPAASLRRLDVDLCDDRGTVCVRLLGFSTRTVRTEAREPEKTREPQETSAMLIRVDWQDAEDTTAEEACTGKRHVVLCELEPSDAAVPALARALDGTCESWQADGDVAARYTEYARRLLTLLRDLARDSARGTRLVQVVTPADTPWLAGLSGMLRTARAEHPQLLTQLIETDGRPTVEGLADSLRRAGADPAEEAVRVRRGRRRVPRWRELPAPDRTAALPWRDGGVYLLTGGAGGLGAAVARDIARRVAHPVLVLCGRSPAGAAHDGLLADLRASGATAEYRVLDVADRDAVLETVRAVETAHGALNGVVHAAGVLRDGYLAAKSAEDLREVLAAKVDGLLHLDEASAASELDCFIGFSSMAAFGNAGQADYAAANAFMDAFAAHRAGLAERGDRPGRTLAVNWPLWQEGGMRAGARAVTLMEQAGLRPLDTATGLDALYRAWAAGQPNVIVAHGDHARIREQFLPATDTATATAPVPASNSEPAADRLAALLADVLELDPAELKRDVPLRRYGFDSIFQVQFLTRAQSEIDPELTLEVLADSETLQDLVEAIGGAGDGDARPATEPESESGPASAPEPEPEPGPGHEPESEDASSVLVRMNGVTDGRPVFWVHDGNGGVGGYAPLAARSRRPFYGIVPKGWTGSGDILVGQEAMARHYVAAIRSVQPEGPYDIGGFSLGGLFAYEMVRELQAQGQDVSSFVMLDTLDGTATNRANALVLGGRDDADARAKTSLFRAVNLVLGDNRLTGPGEASPILRRDEVDTTLGREEFLDSLIEAALARGVDRTEARLRARVHQLARYFDAVQGETYAVRPLPRPDEVPCHYVRNKGGEFFGEYEEYMVLFPASGLPPVDGTEYWREWERNIGDFTVTDVDTVTHSDVLAAPHALEKVLELCDTLYAPDDPRPSTVTSASTADTVTDPELSLQGGR</sequence>
<keyword evidence="7" id="KW-0677">Repeat</keyword>
<dbReference type="Gene3D" id="1.10.1200.10">
    <property type="entry name" value="ACP-like"/>
    <property type="match status" value="2"/>
</dbReference>
<organism evidence="14 15">
    <name type="scientific">Streptomyces ruber</name>
    <dbReference type="NCBI Taxonomy" id="83378"/>
    <lineage>
        <taxon>Bacteria</taxon>
        <taxon>Bacillati</taxon>
        <taxon>Actinomycetota</taxon>
        <taxon>Actinomycetes</taxon>
        <taxon>Kitasatosporales</taxon>
        <taxon>Streptomycetaceae</taxon>
        <taxon>Streptomyces</taxon>
    </lineage>
</organism>
<dbReference type="InterPro" id="IPR020807">
    <property type="entry name" value="PKS_DH"/>
</dbReference>
<feature type="compositionally biased region" description="Low complexity" evidence="10">
    <location>
        <begin position="1880"/>
        <end position="1893"/>
    </location>
</feature>
<dbReference type="Pfam" id="PF00975">
    <property type="entry name" value="Thioesterase"/>
    <property type="match status" value="1"/>
</dbReference>
<feature type="domain" description="Carrier" evidence="11">
    <location>
        <begin position="1456"/>
        <end position="1530"/>
    </location>
</feature>
<dbReference type="InterPro" id="IPR018201">
    <property type="entry name" value="Ketoacyl_synth_AS"/>
</dbReference>
<keyword evidence="4" id="KW-0963">Cytoplasm</keyword>
<protein>
    <recommendedName>
        <fullName evidence="16">Polyketide synthase</fullName>
    </recommendedName>
</protein>
<dbReference type="GO" id="GO:0006633">
    <property type="term" value="P:fatty acid biosynthetic process"/>
    <property type="evidence" value="ECO:0007669"/>
    <property type="project" value="InterPro"/>
</dbReference>
<comment type="pathway">
    <text evidence="2">Antibiotic biosynthesis.</text>
</comment>
<evidence type="ECO:0000313" key="14">
    <source>
        <dbReference type="EMBL" id="GGQ69829.1"/>
    </source>
</evidence>
<evidence type="ECO:0000256" key="10">
    <source>
        <dbReference type="SAM" id="MobiDB-lite"/>
    </source>
</evidence>
<feature type="region of interest" description="Disordered" evidence="10">
    <location>
        <begin position="1875"/>
        <end position="1902"/>
    </location>
</feature>
<feature type="region of interest" description="Disordered" evidence="10">
    <location>
        <begin position="1527"/>
        <end position="1568"/>
    </location>
</feature>
<dbReference type="InterPro" id="IPR013968">
    <property type="entry name" value="PKS_KR"/>
</dbReference>
<dbReference type="Gene3D" id="3.40.47.10">
    <property type="match status" value="1"/>
</dbReference>
<feature type="compositionally biased region" description="Pro residues" evidence="10">
    <location>
        <begin position="89"/>
        <end position="110"/>
    </location>
</feature>
<dbReference type="Proteomes" id="UP000620156">
    <property type="component" value="Unassembled WGS sequence"/>
</dbReference>
<feature type="domain" description="Carrier" evidence="11">
    <location>
        <begin position="1"/>
        <end position="73"/>
    </location>
</feature>
<feature type="compositionally biased region" description="Low complexity" evidence="10">
    <location>
        <begin position="1539"/>
        <end position="1548"/>
    </location>
</feature>
<evidence type="ECO:0000256" key="2">
    <source>
        <dbReference type="ARBA" id="ARBA00004792"/>
    </source>
</evidence>
<dbReference type="SUPFAM" id="SSF53474">
    <property type="entry name" value="alpha/beta-Hydrolases"/>
    <property type="match status" value="1"/>
</dbReference>
<dbReference type="FunFam" id="3.40.47.10:FF:000019">
    <property type="entry name" value="Polyketide synthase type I"/>
    <property type="match status" value="1"/>
</dbReference>
<dbReference type="Pfam" id="PF08659">
    <property type="entry name" value="KR"/>
    <property type="match status" value="1"/>
</dbReference>
<dbReference type="InterPro" id="IPR054514">
    <property type="entry name" value="RhiE-like_linker"/>
</dbReference>
<keyword evidence="8" id="KW-0012">Acyltransferase</keyword>
<dbReference type="Pfam" id="PF00109">
    <property type="entry name" value="ketoacyl-synt"/>
    <property type="match status" value="1"/>
</dbReference>
<evidence type="ECO:0008006" key="16">
    <source>
        <dbReference type="Google" id="ProtNLM"/>
    </source>
</evidence>
<dbReference type="GO" id="GO:0005886">
    <property type="term" value="C:plasma membrane"/>
    <property type="evidence" value="ECO:0007669"/>
    <property type="project" value="TreeGrafter"/>
</dbReference>
<feature type="active site" description="Proton acceptor; for dehydratase activity" evidence="9">
    <location>
        <position position="751"/>
    </location>
</feature>
<dbReference type="InterPro" id="IPR036736">
    <property type="entry name" value="ACP-like_sf"/>
</dbReference>
<dbReference type="PROSITE" id="PS00606">
    <property type="entry name" value="KS3_1"/>
    <property type="match status" value="1"/>
</dbReference>
<evidence type="ECO:0000259" key="11">
    <source>
        <dbReference type="PROSITE" id="PS50075"/>
    </source>
</evidence>
<evidence type="ECO:0000256" key="5">
    <source>
        <dbReference type="ARBA" id="ARBA00022553"/>
    </source>
</evidence>
<feature type="compositionally biased region" description="Pro residues" evidence="10">
    <location>
        <begin position="1549"/>
        <end position="1559"/>
    </location>
</feature>
<feature type="domain" description="Ketosynthase family 3 (KS3)" evidence="12">
    <location>
        <begin position="117"/>
        <end position="553"/>
    </location>
</feature>
<dbReference type="SMART" id="SM00826">
    <property type="entry name" value="PKS_DH"/>
    <property type="match status" value="1"/>
</dbReference>
<dbReference type="Gene3D" id="3.10.129.110">
    <property type="entry name" value="Polyketide synthase dehydratase"/>
    <property type="match status" value="1"/>
</dbReference>
<dbReference type="GO" id="GO:0031177">
    <property type="term" value="F:phosphopantetheine binding"/>
    <property type="evidence" value="ECO:0007669"/>
    <property type="project" value="InterPro"/>
</dbReference>
<evidence type="ECO:0000259" key="12">
    <source>
        <dbReference type="PROSITE" id="PS52004"/>
    </source>
</evidence>
<comment type="caution">
    <text evidence="14">The sequence shown here is derived from an EMBL/GenBank/DDBJ whole genome shotgun (WGS) entry which is preliminary data.</text>
</comment>
<dbReference type="InterPro" id="IPR020806">
    <property type="entry name" value="PKS_PP-bd"/>
</dbReference>
<dbReference type="InterPro" id="IPR029058">
    <property type="entry name" value="AB_hydrolase_fold"/>
</dbReference>
<dbReference type="InterPro" id="IPR042104">
    <property type="entry name" value="PKS_dehydratase_sf"/>
</dbReference>
<dbReference type="InterPro" id="IPR049551">
    <property type="entry name" value="PKS_DH_C"/>
</dbReference>
<dbReference type="GO" id="GO:0005737">
    <property type="term" value="C:cytoplasm"/>
    <property type="evidence" value="ECO:0007669"/>
    <property type="project" value="UniProtKB-SubCell"/>
</dbReference>
<dbReference type="GO" id="GO:0004312">
    <property type="term" value="F:fatty acid synthase activity"/>
    <property type="evidence" value="ECO:0007669"/>
    <property type="project" value="TreeGrafter"/>
</dbReference>
<keyword evidence="15" id="KW-1185">Reference proteome</keyword>
<reference evidence="14" key="1">
    <citation type="journal article" date="2014" name="Int. J. Syst. Evol. Microbiol.">
        <title>Complete genome sequence of Corynebacterium casei LMG S-19264T (=DSM 44701T), isolated from a smear-ripened cheese.</title>
        <authorList>
            <consortium name="US DOE Joint Genome Institute (JGI-PGF)"/>
            <person name="Walter F."/>
            <person name="Albersmeier A."/>
            <person name="Kalinowski J."/>
            <person name="Ruckert C."/>
        </authorList>
    </citation>
    <scope>NUCLEOTIDE SEQUENCE</scope>
    <source>
        <strain evidence="14">JCM 3131</strain>
    </source>
</reference>
<dbReference type="Gene3D" id="3.40.50.720">
    <property type="entry name" value="NAD(P)-binding Rossmann-like Domain"/>
    <property type="match status" value="1"/>
</dbReference>
<dbReference type="InterPro" id="IPR057326">
    <property type="entry name" value="KR_dom"/>
</dbReference>
<dbReference type="Pfam" id="PF14765">
    <property type="entry name" value="PS-DH"/>
    <property type="match status" value="1"/>
</dbReference>
<dbReference type="SMART" id="SM00822">
    <property type="entry name" value="PKS_KR"/>
    <property type="match status" value="1"/>
</dbReference>
<evidence type="ECO:0000256" key="8">
    <source>
        <dbReference type="ARBA" id="ARBA00023315"/>
    </source>
</evidence>
<keyword evidence="5" id="KW-0597">Phosphoprotein</keyword>
<dbReference type="PROSITE" id="PS52004">
    <property type="entry name" value="KS3_2"/>
    <property type="match status" value="1"/>
</dbReference>
<name>A0A918BJ37_9ACTN</name>
<keyword evidence="3" id="KW-0596">Phosphopantetheine</keyword>
<dbReference type="PANTHER" id="PTHR43775:SF37">
    <property type="entry name" value="SI:DKEY-61P9.11"/>
    <property type="match status" value="1"/>
</dbReference>
<dbReference type="GO" id="GO:0004315">
    <property type="term" value="F:3-oxoacyl-[acyl-carrier-protein] synthase activity"/>
    <property type="evidence" value="ECO:0007669"/>
    <property type="project" value="InterPro"/>
</dbReference>
<dbReference type="CDD" id="cd00833">
    <property type="entry name" value="PKS"/>
    <property type="match status" value="1"/>
</dbReference>
<evidence type="ECO:0000256" key="4">
    <source>
        <dbReference type="ARBA" id="ARBA00022490"/>
    </source>
</evidence>
<dbReference type="InterPro" id="IPR001031">
    <property type="entry name" value="Thioesterase"/>
</dbReference>
<evidence type="ECO:0000313" key="15">
    <source>
        <dbReference type="Proteomes" id="UP000620156"/>
    </source>
</evidence>
<feature type="region of interest" description="Disordered" evidence="10">
    <location>
        <begin position="79"/>
        <end position="117"/>
    </location>
</feature>
<dbReference type="InterPro" id="IPR020841">
    <property type="entry name" value="PKS_Beta-ketoAc_synthase_dom"/>
</dbReference>
<feature type="region of interest" description="N-terminal hotdog fold" evidence="9">
    <location>
        <begin position="718"/>
        <end position="843"/>
    </location>
</feature>
<evidence type="ECO:0000256" key="1">
    <source>
        <dbReference type="ARBA" id="ARBA00004496"/>
    </source>
</evidence>
<proteinExistence type="predicted"/>
<feature type="active site" description="Proton donor; for dehydratase activity" evidence="9">
    <location>
        <position position="917"/>
    </location>
</feature>
<dbReference type="SMART" id="SM00825">
    <property type="entry name" value="PKS_KS"/>
    <property type="match status" value="1"/>
</dbReference>
<feature type="region of interest" description="C-terminal hotdog fold" evidence="9">
    <location>
        <begin position="860"/>
        <end position="1010"/>
    </location>
</feature>
<dbReference type="InterPro" id="IPR049552">
    <property type="entry name" value="PKS_DH_N"/>
</dbReference>
<dbReference type="Pfam" id="PF00550">
    <property type="entry name" value="PP-binding"/>
    <property type="match status" value="2"/>
</dbReference>
<dbReference type="Pfam" id="PF21089">
    <property type="entry name" value="PKS_DH_N"/>
    <property type="match status" value="1"/>
</dbReference>
<keyword evidence="6" id="KW-0808">Transferase</keyword>
<dbReference type="SUPFAM" id="SSF47336">
    <property type="entry name" value="ACP-like"/>
    <property type="match status" value="2"/>
</dbReference>
<dbReference type="Gene3D" id="1.10.1240.100">
    <property type="match status" value="1"/>
</dbReference>
<evidence type="ECO:0000259" key="13">
    <source>
        <dbReference type="PROSITE" id="PS52019"/>
    </source>
</evidence>
<dbReference type="EMBL" id="BMQK01000010">
    <property type="protein sequence ID" value="GGQ69829.1"/>
    <property type="molecule type" value="Genomic_DNA"/>
</dbReference>
<evidence type="ECO:0000256" key="3">
    <source>
        <dbReference type="ARBA" id="ARBA00022450"/>
    </source>
</evidence>
<dbReference type="PROSITE" id="PS52019">
    <property type="entry name" value="PKS_MFAS_DH"/>
    <property type="match status" value="1"/>
</dbReference>
<dbReference type="SMART" id="SM01294">
    <property type="entry name" value="PKS_PP_betabranch"/>
    <property type="match status" value="1"/>
</dbReference>
<feature type="compositionally biased region" description="Low complexity" evidence="10">
    <location>
        <begin position="79"/>
        <end position="88"/>
    </location>
</feature>
<dbReference type="CDD" id="cd08953">
    <property type="entry name" value="KR_2_SDR_x"/>
    <property type="match status" value="1"/>
</dbReference>
<dbReference type="Pfam" id="PF22336">
    <property type="entry name" value="RhiE-like_linker"/>
    <property type="match status" value="1"/>
</dbReference>
<dbReference type="GO" id="GO:0071770">
    <property type="term" value="P:DIM/DIP cell wall layer assembly"/>
    <property type="evidence" value="ECO:0007669"/>
    <property type="project" value="TreeGrafter"/>
</dbReference>
<dbReference type="PANTHER" id="PTHR43775">
    <property type="entry name" value="FATTY ACID SYNTHASE"/>
    <property type="match status" value="1"/>
</dbReference>
<dbReference type="InterPro" id="IPR036291">
    <property type="entry name" value="NAD(P)-bd_dom_sf"/>
</dbReference>
<dbReference type="GO" id="GO:0033068">
    <property type="term" value="P:macrolide biosynthetic process"/>
    <property type="evidence" value="ECO:0007669"/>
    <property type="project" value="UniProtKB-ARBA"/>
</dbReference>
<dbReference type="InterPro" id="IPR009081">
    <property type="entry name" value="PP-bd_ACP"/>
</dbReference>
<dbReference type="Pfam" id="PF02801">
    <property type="entry name" value="Ketoacyl-synt_C"/>
    <property type="match status" value="1"/>
</dbReference>
<reference evidence="14" key="2">
    <citation type="submission" date="2020-09" db="EMBL/GenBank/DDBJ databases">
        <authorList>
            <person name="Sun Q."/>
            <person name="Ohkuma M."/>
        </authorList>
    </citation>
    <scope>NUCLEOTIDE SEQUENCE</scope>
    <source>
        <strain evidence="14">JCM 3131</strain>
    </source>
</reference>
<evidence type="ECO:0000256" key="9">
    <source>
        <dbReference type="PROSITE-ProRule" id="PRU01363"/>
    </source>
</evidence>
<accession>A0A918BJ37</accession>
<dbReference type="InterPro" id="IPR014031">
    <property type="entry name" value="Ketoacyl_synth_C"/>
</dbReference>
<evidence type="ECO:0000256" key="7">
    <source>
        <dbReference type="ARBA" id="ARBA00022737"/>
    </source>
</evidence>
<dbReference type="InterPro" id="IPR050091">
    <property type="entry name" value="PKS_NRPS_Biosynth_Enz"/>
</dbReference>
<dbReference type="SMART" id="SM00823">
    <property type="entry name" value="PKS_PP"/>
    <property type="match status" value="2"/>
</dbReference>
<dbReference type="PROSITE" id="PS50075">
    <property type="entry name" value="CARRIER"/>
    <property type="match status" value="2"/>
</dbReference>
<dbReference type="InterPro" id="IPR049900">
    <property type="entry name" value="PKS_mFAS_DH"/>
</dbReference>
<dbReference type="Gene3D" id="3.40.50.1820">
    <property type="entry name" value="alpha/beta hydrolase"/>
    <property type="match status" value="1"/>
</dbReference>
<dbReference type="InterPro" id="IPR016039">
    <property type="entry name" value="Thiolase-like"/>
</dbReference>